<dbReference type="PANTHER" id="PTHR43737">
    <property type="entry name" value="BLL7424 PROTEIN"/>
    <property type="match status" value="1"/>
</dbReference>
<dbReference type="EMBL" id="BAABJX010000017">
    <property type="protein sequence ID" value="GAA4826822.1"/>
    <property type="molecule type" value="Genomic_DNA"/>
</dbReference>
<dbReference type="InterPro" id="IPR010869">
    <property type="entry name" value="DUF1501"/>
</dbReference>
<accession>A0ABP9D3B1</accession>
<organism evidence="1 2">
    <name type="scientific">Algivirga pacifica</name>
    <dbReference type="NCBI Taxonomy" id="1162670"/>
    <lineage>
        <taxon>Bacteria</taxon>
        <taxon>Pseudomonadati</taxon>
        <taxon>Bacteroidota</taxon>
        <taxon>Cytophagia</taxon>
        <taxon>Cytophagales</taxon>
        <taxon>Flammeovirgaceae</taxon>
        <taxon>Algivirga</taxon>
    </lineage>
</organism>
<dbReference type="PANTHER" id="PTHR43737:SF1">
    <property type="entry name" value="DUF1501 DOMAIN-CONTAINING PROTEIN"/>
    <property type="match status" value="1"/>
</dbReference>
<dbReference type="InterPro" id="IPR017850">
    <property type="entry name" value="Alkaline_phosphatase_core_sf"/>
</dbReference>
<evidence type="ECO:0000313" key="2">
    <source>
        <dbReference type="Proteomes" id="UP001500298"/>
    </source>
</evidence>
<sequence length="399" mass="45285">MNNDRREFLKKSAITTVGAFFLPQFLQAYSPLNLDGNNRRLVIIQLSGGNDSLNTVIPYNNSLYYEHRPTLAIAEQKVLKLNKQLGLHYSLSFFQDLLDKGEMNIINQVGYPNPNRSHFRSMDIWHTANISSASSSEGWLGKYLDEFQGNTNKNIYSHQAIDLSGGSILALQGQKRSGFGINSGKLIRGTNDHFLQQIQHHQEHTNSQVDYLYQVLANTYSSSEYILEKMKTKHSHQEYPSDNLGKQLKQTADLITAGCNTEIYYLKVSGFDTHNSQLPRQERLLKQLNHGIQSFVKDLRRSGLWNSTRVMIFSEFGRRVKENGSKGTDHGAAGSLFLLGGKLKSSGIYNASIDLENLEKGDVQYKIDFRRVYAELLDNWLEFPSNTILGETFKSMNIV</sequence>
<dbReference type="PROSITE" id="PS51318">
    <property type="entry name" value="TAT"/>
    <property type="match status" value="1"/>
</dbReference>
<comment type="caution">
    <text evidence="1">The sequence shown here is derived from an EMBL/GenBank/DDBJ whole genome shotgun (WGS) entry which is preliminary data.</text>
</comment>
<dbReference type="InterPro" id="IPR006311">
    <property type="entry name" value="TAT_signal"/>
</dbReference>
<evidence type="ECO:0000313" key="1">
    <source>
        <dbReference type="EMBL" id="GAA4826822.1"/>
    </source>
</evidence>
<keyword evidence="2" id="KW-1185">Reference proteome</keyword>
<dbReference type="RefSeq" id="WP_345369620.1">
    <property type="nucleotide sequence ID" value="NZ_BAABJX010000017.1"/>
</dbReference>
<dbReference type="Proteomes" id="UP001500298">
    <property type="component" value="Unassembled WGS sequence"/>
</dbReference>
<dbReference type="SUPFAM" id="SSF53649">
    <property type="entry name" value="Alkaline phosphatase-like"/>
    <property type="match status" value="1"/>
</dbReference>
<gene>
    <name evidence="1" type="ORF">GCM10023331_09410</name>
</gene>
<protein>
    <submittedName>
        <fullName evidence="1">DUF1501 domain-containing protein</fullName>
    </submittedName>
</protein>
<name>A0ABP9D3B1_9BACT</name>
<dbReference type="Pfam" id="PF07394">
    <property type="entry name" value="DUF1501"/>
    <property type="match status" value="1"/>
</dbReference>
<proteinExistence type="predicted"/>
<reference evidence="2" key="1">
    <citation type="journal article" date="2019" name="Int. J. Syst. Evol. Microbiol.">
        <title>The Global Catalogue of Microorganisms (GCM) 10K type strain sequencing project: providing services to taxonomists for standard genome sequencing and annotation.</title>
        <authorList>
            <consortium name="The Broad Institute Genomics Platform"/>
            <consortium name="The Broad Institute Genome Sequencing Center for Infectious Disease"/>
            <person name="Wu L."/>
            <person name="Ma J."/>
        </authorList>
    </citation>
    <scope>NUCLEOTIDE SEQUENCE [LARGE SCALE GENOMIC DNA]</scope>
    <source>
        <strain evidence="2">JCM 18326</strain>
    </source>
</reference>